<dbReference type="EMBL" id="JBHUNP010000001">
    <property type="protein sequence ID" value="MFD2648810.1"/>
    <property type="molecule type" value="Genomic_DNA"/>
</dbReference>
<evidence type="ECO:0000259" key="2">
    <source>
        <dbReference type="Pfam" id="PF13115"/>
    </source>
</evidence>
<dbReference type="InterPro" id="IPR032693">
    <property type="entry name" value="YtkA-like_dom"/>
</dbReference>
<feature type="domain" description="YtkA-like" evidence="2">
    <location>
        <begin position="45"/>
        <end position="125"/>
    </location>
</feature>
<proteinExistence type="predicted"/>
<gene>
    <name evidence="3" type="ORF">ACFSX5_13545</name>
</gene>
<comment type="caution">
    <text evidence="3">The sequence shown here is derived from an EMBL/GenBank/DDBJ whole genome shotgun (WGS) entry which is preliminary data.</text>
</comment>
<dbReference type="RefSeq" id="WP_386834122.1">
    <property type="nucleotide sequence ID" value="NZ_JBHUNP010000001.1"/>
</dbReference>
<name>A0ABW5QMF0_9HYPH</name>
<dbReference type="Pfam" id="PF13115">
    <property type="entry name" value="YtkA"/>
    <property type="match status" value="1"/>
</dbReference>
<evidence type="ECO:0000256" key="1">
    <source>
        <dbReference type="SAM" id="SignalP"/>
    </source>
</evidence>
<organism evidence="3 4">
    <name type="scientific">Devosia albogilva</name>
    <dbReference type="NCBI Taxonomy" id="429726"/>
    <lineage>
        <taxon>Bacteria</taxon>
        <taxon>Pseudomonadati</taxon>
        <taxon>Pseudomonadota</taxon>
        <taxon>Alphaproteobacteria</taxon>
        <taxon>Hyphomicrobiales</taxon>
        <taxon>Devosiaceae</taxon>
        <taxon>Devosia</taxon>
    </lineage>
</organism>
<keyword evidence="1" id="KW-0732">Signal</keyword>
<evidence type="ECO:0000313" key="4">
    <source>
        <dbReference type="Proteomes" id="UP001597521"/>
    </source>
</evidence>
<reference evidence="4" key="1">
    <citation type="journal article" date="2019" name="Int. J. Syst. Evol. Microbiol.">
        <title>The Global Catalogue of Microorganisms (GCM) 10K type strain sequencing project: providing services to taxonomists for standard genome sequencing and annotation.</title>
        <authorList>
            <consortium name="The Broad Institute Genomics Platform"/>
            <consortium name="The Broad Institute Genome Sequencing Center for Infectious Disease"/>
            <person name="Wu L."/>
            <person name="Ma J."/>
        </authorList>
    </citation>
    <scope>NUCLEOTIDE SEQUENCE [LARGE SCALE GENOMIC DNA]</scope>
    <source>
        <strain evidence="4">CCM 7427</strain>
    </source>
</reference>
<dbReference type="Proteomes" id="UP001597521">
    <property type="component" value="Unassembled WGS sequence"/>
</dbReference>
<accession>A0ABW5QMF0</accession>
<feature type="signal peptide" evidence="1">
    <location>
        <begin position="1"/>
        <end position="22"/>
    </location>
</feature>
<keyword evidence="4" id="KW-1185">Reference proteome</keyword>
<feature type="chain" id="PRO_5046873672" evidence="1">
    <location>
        <begin position="23"/>
        <end position="142"/>
    </location>
</feature>
<sequence>MQINKLWLIPAALLIAGGIAFAATRSTPPADLDYSLSHRSDGGLYQVTLVPSIDPVPVGKMHAWLVEVADSNGQPVEAEIVMDGGMPQHGHGLPTVPQVTGKDHHGRHIVGGMRFNMPGWWVLNVDIDGSAGADTATFNLAL</sequence>
<protein>
    <submittedName>
        <fullName evidence="3">FixH family protein</fullName>
    </submittedName>
</protein>
<evidence type="ECO:0000313" key="3">
    <source>
        <dbReference type="EMBL" id="MFD2648810.1"/>
    </source>
</evidence>